<dbReference type="RefSeq" id="WP_048280217.1">
    <property type="nucleotide sequence ID" value="NZ_LDZF01000024.1"/>
</dbReference>
<keyword evidence="3" id="KW-1185">Reference proteome</keyword>
<dbReference type="Gene3D" id="1.10.30.50">
    <property type="match status" value="1"/>
</dbReference>
<dbReference type="PATRIC" id="fig|61647.15.peg.2470"/>
<dbReference type="AlphaFoldDB" id="A0A0J5KZ73"/>
<dbReference type="Pfam" id="PF01844">
    <property type="entry name" value="HNH"/>
    <property type="match status" value="1"/>
</dbReference>
<dbReference type="GO" id="GO:0003676">
    <property type="term" value="F:nucleic acid binding"/>
    <property type="evidence" value="ECO:0007669"/>
    <property type="project" value="InterPro"/>
</dbReference>
<keyword evidence="2" id="KW-0540">Nuclease</keyword>
<gene>
    <name evidence="2" type="ORF">ABW06_19550</name>
</gene>
<dbReference type="CDD" id="cd00085">
    <property type="entry name" value="HNHc"/>
    <property type="match status" value="1"/>
</dbReference>
<dbReference type="Proteomes" id="UP000036196">
    <property type="component" value="Unassembled WGS sequence"/>
</dbReference>
<comment type="caution">
    <text evidence="2">The sequence shown here is derived from an EMBL/GenBank/DDBJ whole genome shotgun (WGS) entry which is preliminary data.</text>
</comment>
<dbReference type="EMBL" id="LDZF01000024">
    <property type="protein sequence ID" value="KMK11835.1"/>
    <property type="molecule type" value="Genomic_DNA"/>
</dbReference>
<feature type="domain" description="HNH" evidence="1">
    <location>
        <begin position="212"/>
        <end position="261"/>
    </location>
</feature>
<sequence length="337" mass="38763">MRFWQIDPTLENYWRGIILFGKNVASYKFALASALYELKQSGSDLIRLEDLAAPFSAHLCRHLRHAPKQITSKNSQFLSACAQYNDGELSQEALRAITVRLGFSNVIDAFHVVNRAEIDRRFFIDERKVNKGIRLTEDFYRLTERRQFDNLIHETDARWRLVEQAWATGVSRNLIAVEYGEEDRLLYSRNGARRVAITSCRDSLNGYQKGHCFYCGSPVSLEAGSPDLADVDHFIPWLARVGVPNINGVWNLVLACRACNRGVQGKLAHVPSLRLLNRLHARNEYFINSHLPLRETLILQTGKNEALRRDFLNRVWNTAQQMLIHQWEPQAAGPDRF</sequence>
<dbReference type="InterPro" id="IPR003615">
    <property type="entry name" value="HNH_nuc"/>
</dbReference>
<reference evidence="2 3" key="1">
    <citation type="submission" date="2015-05" db="EMBL/GenBank/DDBJ databases">
        <title>Genome sequences of Pluralibacter gergoviae.</title>
        <authorList>
            <person name="Greninger A.L."/>
            <person name="Miller S."/>
        </authorList>
    </citation>
    <scope>NUCLEOTIDE SEQUENCE [LARGE SCALE GENOMIC DNA]</scope>
    <source>
        <strain evidence="2 3">JS81F13</strain>
    </source>
</reference>
<dbReference type="InterPro" id="IPR002711">
    <property type="entry name" value="HNH"/>
</dbReference>
<name>A0A0J5KZ73_PLUGE</name>
<keyword evidence="2" id="KW-0255">Endonuclease</keyword>
<accession>A0A0J5KZ73</accession>
<keyword evidence="2" id="KW-0378">Hydrolase</keyword>
<protein>
    <submittedName>
        <fullName evidence="2">HNH endonuclease</fullName>
    </submittedName>
</protein>
<dbReference type="GO" id="GO:0004519">
    <property type="term" value="F:endonuclease activity"/>
    <property type="evidence" value="ECO:0007669"/>
    <property type="project" value="UniProtKB-KW"/>
</dbReference>
<organism evidence="2 3">
    <name type="scientific">Pluralibacter gergoviae</name>
    <name type="common">Enterobacter gergoviae</name>
    <dbReference type="NCBI Taxonomy" id="61647"/>
    <lineage>
        <taxon>Bacteria</taxon>
        <taxon>Pseudomonadati</taxon>
        <taxon>Pseudomonadota</taxon>
        <taxon>Gammaproteobacteria</taxon>
        <taxon>Enterobacterales</taxon>
        <taxon>Enterobacteriaceae</taxon>
        <taxon>Pluralibacter</taxon>
    </lineage>
</organism>
<evidence type="ECO:0000313" key="2">
    <source>
        <dbReference type="EMBL" id="KMK11835.1"/>
    </source>
</evidence>
<dbReference type="GO" id="GO:0008270">
    <property type="term" value="F:zinc ion binding"/>
    <property type="evidence" value="ECO:0007669"/>
    <property type="project" value="InterPro"/>
</dbReference>
<evidence type="ECO:0000313" key="3">
    <source>
        <dbReference type="Proteomes" id="UP000036196"/>
    </source>
</evidence>
<evidence type="ECO:0000259" key="1">
    <source>
        <dbReference type="Pfam" id="PF01844"/>
    </source>
</evidence>
<proteinExistence type="predicted"/>